<protein>
    <submittedName>
        <fullName evidence="1">Uncharacterized protein</fullName>
    </submittedName>
</protein>
<keyword evidence="2" id="KW-1185">Reference proteome</keyword>
<dbReference type="AlphaFoldDB" id="A0A0V0R5D4"/>
<dbReference type="EMBL" id="LDAU01000050">
    <property type="protein sequence ID" value="KRX09445.1"/>
    <property type="molecule type" value="Genomic_DNA"/>
</dbReference>
<dbReference type="InParanoid" id="A0A0V0R5D4"/>
<name>A0A0V0R5D4_PSEPJ</name>
<organism evidence="1 2">
    <name type="scientific">Pseudocohnilembus persalinus</name>
    <name type="common">Ciliate</name>
    <dbReference type="NCBI Taxonomy" id="266149"/>
    <lineage>
        <taxon>Eukaryota</taxon>
        <taxon>Sar</taxon>
        <taxon>Alveolata</taxon>
        <taxon>Ciliophora</taxon>
        <taxon>Intramacronucleata</taxon>
        <taxon>Oligohymenophorea</taxon>
        <taxon>Scuticociliatia</taxon>
        <taxon>Philasterida</taxon>
        <taxon>Pseudocohnilembidae</taxon>
        <taxon>Pseudocohnilembus</taxon>
    </lineage>
</organism>
<reference evidence="1 2" key="1">
    <citation type="journal article" date="2015" name="Sci. Rep.">
        <title>Genome of the facultative scuticociliatosis pathogen Pseudocohnilembus persalinus provides insight into its virulence through horizontal gene transfer.</title>
        <authorList>
            <person name="Xiong J."/>
            <person name="Wang G."/>
            <person name="Cheng J."/>
            <person name="Tian M."/>
            <person name="Pan X."/>
            <person name="Warren A."/>
            <person name="Jiang C."/>
            <person name="Yuan D."/>
            <person name="Miao W."/>
        </authorList>
    </citation>
    <scope>NUCLEOTIDE SEQUENCE [LARGE SCALE GENOMIC DNA]</scope>
    <source>
        <strain evidence="1">36N120E</strain>
    </source>
</reference>
<evidence type="ECO:0000313" key="1">
    <source>
        <dbReference type="EMBL" id="KRX09445.1"/>
    </source>
</evidence>
<dbReference type="Proteomes" id="UP000054937">
    <property type="component" value="Unassembled WGS sequence"/>
</dbReference>
<accession>A0A0V0R5D4</accession>
<gene>
    <name evidence="1" type="ORF">PPERSA_01645</name>
</gene>
<proteinExistence type="predicted"/>
<comment type="caution">
    <text evidence="1">The sequence shown here is derived from an EMBL/GenBank/DDBJ whole genome shotgun (WGS) entry which is preliminary data.</text>
</comment>
<evidence type="ECO:0000313" key="2">
    <source>
        <dbReference type="Proteomes" id="UP000054937"/>
    </source>
</evidence>
<sequence>MIPQILELITEGYFTLNPVYKGLDMSLKCFQEYVLNILSDKNILNLSFVVIDTSLRRIVGVKIIKDFSLVQNHPNLYGNPKQQFKHNLDCSVMHKYVQKNYPHGVACTQVLMSVDLSLNYQEVVNLIQIMQLQQIKQMYLNGYKKDISALYIKKYFEIITTVAGSIKEKWDIQSLQFNGKYPFLQNQDGAILYVANIDDLILIKNFGENIIKQRRLIEQRSQNPANIRYQKINQNKHELVTPKL</sequence>